<dbReference type="PANTHER" id="PTHR34215:SF1">
    <property type="entry name" value="YLXR DOMAIN-CONTAINING PROTEIN"/>
    <property type="match status" value="1"/>
</dbReference>
<dbReference type="RefSeq" id="WP_085881768.1">
    <property type="nucleotide sequence ID" value="NZ_FWFR01000001.1"/>
</dbReference>
<name>A0A1Y5RJP3_9PROT</name>
<dbReference type="InterPro" id="IPR035931">
    <property type="entry name" value="YlxR-like_sf"/>
</dbReference>
<dbReference type="InterPro" id="IPR037465">
    <property type="entry name" value="YlxR"/>
</dbReference>
<dbReference type="SUPFAM" id="SSF64376">
    <property type="entry name" value="YlxR-like"/>
    <property type="match status" value="1"/>
</dbReference>
<dbReference type="PANTHER" id="PTHR34215">
    <property type="entry name" value="BLL0784 PROTEIN"/>
    <property type="match status" value="1"/>
</dbReference>
<dbReference type="EMBL" id="FWFR01000001">
    <property type="protein sequence ID" value="SLN19163.1"/>
    <property type="molecule type" value="Genomic_DNA"/>
</dbReference>
<dbReference type="AlphaFoldDB" id="A0A1Y5RJP3"/>
<dbReference type="InterPro" id="IPR007393">
    <property type="entry name" value="YlxR_dom"/>
</dbReference>
<dbReference type="CDD" id="cd00279">
    <property type="entry name" value="YlxR"/>
    <property type="match status" value="1"/>
</dbReference>
<dbReference type="Gene3D" id="3.30.1230.10">
    <property type="entry name" value="YlxR-like"/>
    <property type="match status" value="1"/>
</dbReference>
<protein>
    <recommendedName>
        <fullName evidence="1">YlxR domain-containing protein</fullName>
    </recommendedName>
</protein>
<gene>
    <name evidence="2" type="ORF">OCH7691_00427</name>
</gene>
<evidence type="ECO:0000259" key="1">
    <source>
        <dbReference type="Pfam" id="PF04296"/>
    </source>
</evidence>
<dbReference type="NCBIfam" id="NF006622">
    <property type="entry name" value="PRK09190.1"/>
    <property type="match status" value="1"/>
</dbReference>
<dbReference type="OrthoDB" id="9799836at2"/>
<dbReference type="InterPro" id="IPR029064">
    <property type="entry name" value="Ribosomal_eL30-like_sf"/>
</dbReference>
<dbReference type="SUPFAM" id="SSF55315">
    <property type="entry name" value="L30e-like"/>
    <property type="match status" value="1"/>
</dbReference>
<dbReference type="Pfam" id="PF04296">
    <property type="entry name" value="YlxR"/>
    <property type="match status" value="1"/>
</dbReference>
<dbReference type="Proteomes" id="UP000193200">
    <property type="component" value="Unassembled WGS sequence"/>
</dbReference>
<accession>A0A1Y5RJP3</accession>
<evidence type="ECO:0000313" key="3">
    <source>
        <dbReference type="Proteomes" id="UP000193200"/>
    </source>
</evidence>
<proteinExistence type="predicted"/>
<evidence type="ECO:0000313" key="2">
    <source>
        <dbReference type="EMBL" id="SLN19163.1"/>
    </source>
</evidence>
<sequence length="218" mass="23558">MNNPCAPSDWLPDREAGPLRRCIVTGESKPKPGLLRFVVGPDRDIVPDLAEILPGRGIWLTPNRTSLQRAVDKRLFARAARSNVAVPTDLVDRVDRLLVRRCLDRLGIAKRAGALECGFEKVRGALREGRVAVLIEASDAAPQSGAKLAAPAAGLPNCRYFSRADLSLALGRENVVHAALIHGRLAQPFLTEIARLSEFRGDFDGDGASRAEPAQVAE</sequence>
<reference evidence="2 3" key="1">
    <citation type="submission" date="2017-03" db="EMBL/GenBank/DDBJ databases">
        <authorList>
            <person name="Afonso C.L."/>
            <person name="Miller P.J."/>
            <person name="Scott M.A."/>
            <person name="Spackman E."/>
            <person name="Goraichik I."/>
            <person name="Dimitrov K.M."/>
            <person name="Suarez D.L."/>
            <person name="Swayne D.E."/>
        </authorList>
    </citation>
    <scope>NUCLEOTIDE SEQUENCE [LARGE SCALE GENOMIC DNA]</scope>
    <source>
        <strain evidence="2 3">CECT 7691</strain>
    </source>
</reference>
<dbReference type="Gene3D" id="3.30.1330.30">
    <property type="match status" value="1"/>
</dbReference>
<keyword evidence="3" id="KW-1185">Reference proteome</keyword>
<organism evidence="2 3">
    <name type="scientific">Oceanibacterium hippocampi</name>
    <dbReference type="NCBI Taxonomy" id="745714"/>
    <lineage>
        <taxon>Bacteria</taxon>
        <taxon>Pseudomonadati</taxon>
        <taxon>Pseudomonadota</taxon>
        <taxon>Alphaproteobacteria</taxon>
        <taxon>Sneathiellales</taxon>
        <taxon>Sneathiellaceae</taxon>
        <taxon>Oceanibacterium</taxon>
    </lineage>
</organism>
<feature type="domain" description="YlxR" evidence="1">
    <location>
        <begin position="20"/>
        <end position="94"/>
    </location>
</feature>
<dbReference type="InParanoid" id="A0A1Y5RJP3"/>